<keyword evidence="5 8" id="KW-0479">Metal-binding</keyword>
<name>A0A521F1N8_SACCC</name>
<comment type="function">
    <text evidence="8">Involved in the biosynthesis of isopentenyl diphosphate (IPP) and dimethylallyl diphosphate (DMAPP), two major building blocks of isoprenoid compounds. Catalyzes the conversion of 4-diphosphocytidyl-2-C-methyl-D-erythritol 2-phosphate (CDP-ME2P) to 2-C-methyl-D-erythritol 2,4-cyclodiphosphate (ME-CPP) with a corresponding release of cytidine 5-monophosphate (CMP).</text>
</comment>
<dbReference type="OrthoDB" id="9804336at2"/>
<feature type="binding site" evidence="8">
    <location>
        <position position="44"/>
    </location>
    <ligand>
        <name>a divalent metal cation</name>
        <dbReference type="ChEBI" id="CHEBI:60240"/>
    </ligand>
</feature>
<dbReference type="GO" id="GO:0008685">
    <property type="term" value="F:2-C-methyl-D-erythritol 2,4-cyclodiphosphate synthase activity"/>
    <property type="evidence" value="ECO:0007669"/>
    <property type="project" value="UniProtKB-UniRule"/>
</dbReference>
<dbReference type="HAMAP" id="MF_00107">
    <property type="entry name" value="IspF"/>
    <property type="match status" value="1"/>
</dbReference>
<evidence type="ECO:0000256" key="6">
    <source>
        <dbReference type="ARBA" id="ARBA00023229"/>
    </source>
</evidence>
<evidence type="ECO:0000313" key="11">
    <source>
        <dbReference type="EMBL" id="SMO90093.1"/>
    </source>
</evidence>
<reference evidence="11 12" key="1">
    <citation type="submission" date="2017-05" db="EMBL/GenBank/DDBJ databases">
        <authorList>
            <person name="Varghese N."/>
            <person name="Submissions S."/>
        </authorList>
    </citation>
    <scope>NUCLEOTIDE SEQUENCE [LARGE SCALE GENOMIC DNA]</scope>
    <source>
        <strain evidence="11 12">DSM 27040</strain>
    </source>
</reference>
<keyword evidence="6 8" id="KW-0414">Isoprene biosynthesis</keyword>
<dbReference type="UniPathway" id="UPA00056">
    <property type="reaction ID" value="UER00095"/>
</dbReference>
<protein>
    <recommendedName>
        <fullName evidence="4 8">2-C-methyl-D-erythritol 2,4-cyclodiphosphate synthase</fullName>
        <shortName evidence="8">MECDP-synthase</shortName>
        <shortName evidence="8">MECPP-synthase</shortName>
        <shortName evidence="8">MECPS</shortName>
        <ecNumber evidence="4 8">4.6.1.12</ecNumber>
    </recommendedName>
</protein>
<evidence type="ECO:0000256" key="5">
    <source>
        <dbReference type="ARBA" id="ARBA00022723"/>
    </source>
</evidence>
<dbReference type="InterPro" id="IPR036571">
    <property type="entry name" value="MECDP_synthase_sf"/>
</dbReference>
<dbReference type="EC" id="4.6.1.12" evidence="4 8"/>
<accession>A0A521F1N8</accession>
<dbReference type="GO" id="GO:0016114">
    <property type="term" value="P:terpenoid biosynthetic process"/>
    <property type="evidence" value="ECO:0007669"/>
    <property type="project" value="InterPro"/>
</dbReference>
<evidence type="ECO:0000256" key="8">
    <source>
        <dbReference type="HAMAP-Rule" id="MF_00107"/>
    </source>
</evidence>
<dbReference type="CDD" id="cd00554">
    <property type="entry name" value="MECDP_synthase"/>
    <property type="match status" value="1"/>
</dbReference>
<evidence type="ECO:0000313" key="12">
    <source>
        <dbReference type="Proteomes" id="UP000319040"/>
    </source>
</evidence>
<dbReference type="AlphaFoldDB" id="A0A521F1N8"/>
<dbReference type="Proteomes" id="UP000319040">
    <property type="component" value="Unassembled WGS sequence"/>
</dbReference>
<dbReference type="EMBL" id="FXTB01000013">
    <property type="protein sequence ID" value="SMO90093.1"/>
    <property type="molecule type" value="Genomic_DNA"/>
</dbReference>
<dbReference type="Gene3D" id="3.30.1330.50">
    <property type="entry name" value="2-C-methyl-D-erythritol 2,4-cyclodiphosphate synthase"/>
    <property type="match status" value="1"/>
</dbReference>
<comment type="catalytic activity">
    <reaction evidence="1 8 9">
        <text>4-CDP-2-C-methyl-D-erythritol 2-phosphate = 2-C-methyl-D-erythritol 2,4-cyclic diphosphate + CMP</text>
        <dbReference type="Rhea" id="RHEA:23864"/>
        <dbReference type="ChEBI" id="CHEBI:57919"/>
        <dbReference type="ChEBI" id="CHEBI:58483"/>
        <dbReference type="ChEBI" id="CHEBI:60377"/>
        <dbReference type="EC" id="4.6.1.12"/>
    </reaction>
</comment>
<evidence type="ECO:0000256" key="1">
    <source>
        <dbReference type="ARBA" id="ARBA00000200"/>
    </source>
</evidence>
<feature type="binding site" evidence="8">
    <location>
        <begin position="10"/>
        <end position="12"/>
    </location>
    <ligand>
        <name>4-CDP-2-C-methyl-D-erythritol 2-phosphate</name>
        <dbReference type="ChEBI" id="CHEBI:57919"/>
    </ligand>
</feature>
<dbReference type="InterPro" id="IPR020555">
    <property type="entry name" value="MECDP_synthase_CS"/>
</dbReference>
<feature type="binding site" evidence="8">
    <location>
        <begin position="58"/>
        <end position="60"/>
    </location>
    <ligand>
        <name>4-CDP-2-C-methyl-D-erythritol 2-phosphate</name>
        <dbReference type="ChEBI" id="CHEBI:57919"/>
    </ligand>
</feature>
<evidence type="ECO:0000256" key="3">
    <source>
        <dbReference type="ARBA" id="ARBA00008480"/>
    </source>
</evidence>
<evidence type="ECO:0000256" key="7">
    <source>
        <dbReference type="ARBA" id="ARBA00023239"/>
    </source>
</evidence>
<evidence type="ECO:0000256" key="2">
    <source>
        <dbReference type="ARBA" id="ARBA00004709"/>
    </source>
</evidence>
<dbReference type="Pfam" id="PF02542">
    <property type="entry name" value="YgbB"/>
    <property type="match status" value="1"/>
</dbReference>
<dbReference type="GO" id="GO:0046872">
    <property type="term" value="F:metal ion binding"/>
    <property type="evidence" value="ECO:0007669"/>
    <property type="project" value="UniProtKB-KW"/>
</dbReference>
<dbReference type="SUPFAM" id="SSF69765">
    <property type="entry name" value="IpsF-like"/>
    <property type="match status" value="1"/>
</dbReference>
<evidence type="ECO:0000256" key="4">
    <source>
        <dbReference type="ARBA" id="ARBA00012579"/>
    </source>
</evidence>
<feature type="binding site" evidence="8">
    <location>
        <position position="12"/>
    </location>
    <ligand>
        <name>a divalent metal cation</name>
        <dbReference type="ChEBI" id="CHEBI:60240"/>
    </ligand>
</feature>
<dbReference type="PROSITE" id="PS01350">
    <property type="entry name" value="ISPF"/>
    <property type="match status" value="1"/>
</dbReference>
<proteinExistence type="inferred from homology"/>
<dbReference type="GO" id="GO:0019288">
    <property type="term" value="P:isopentenyl diphosphate biosynthetic process, methylerythritol 4-phosphate pathway"/>
    <property type="evidence" value="ECO:0007669"/>
    <property type="project" value="UniProtKB-UniRule"/>
</dbReference>
<evidence type="ECO:0000259" key="10">
    <source>
        <dbReference type="Pfam" id="PF02542"/>
    </source>
</evidence>
<dbReference type="RefSeq" id="WP_142534637.1">
    <property type="nucleotide sequence ID" value="NZ_FXTB01000013.1"/>
</dbReference>
<comment type="caution">
    <text evidence="8">Lacks conserved residue(s) required for the propagation of feature annotation.</text>
</comment>
<keyword evidence="7 8" id="KW-0456">Lyase</keyword>
<comment type="cofactor">
    <cofactor evidence="8">
        <name>a divalent metal cation</name>
        <dbReference type="ChEBI" id="CHEBI:60240"/>
    </cofactor>
    <text evidence="8">Binds 1 divalent metal cation per subunit.</text>
</comment>
<organism evidence="11 12">
    <name type="scientific">Saccharicrinis carchari</name>
    <dbReference type="NCBI Taxonomy" id="1168039"/>
    <lineage>
        <taxon>Bacteria</taxon>
        <taxon>Pseudomonadati</taxon>
        <taxon>Bacteroidota</taxon>
        <taxon>Bacteroidia</taxon>
        <taxon>Marinilabiliales</taxon>
        <taxon>Marinilabiliaceae</taxon>
        <taxon>Saccharicrinis</taxon>
    </lineage>
</organism>
<sequence>MKIKVGFGYDVHKLGEGEELWIGGLHVPHSKGSIGHSDGDVLIHAICDALLGAANLRDIGFHFPDTSSHYKGIDSKILLRRTVELIKEKGYEISNIDSSVCLEKPKLKDLIPEMQALLAKVMEIDPEDIAIKATTSEKLGFVGAQEGVTAYASVLIQKPCK</sequence>
<dbReference type="PANTHER" id="PTHR43181:SF1">
    <property type="entry name" value="2-C-METHYL-D-ERYTHRITOL 2,4-CYCLODIPHOSPHATE SYNTHASE, CHLOROPLASTIC"/>
    <property type="match status" value="1"/>
</dbReference>
<feature type="site" description="Transition state stabilizer" evidence="8">
    <location>
        <position position="135"/>
    </location>
</feature>
<dbReference type="PANTHER" id="PTHR43181">
    <property type="entry name" value="2-C-METHYL-D-ERYTHRITOL 2,4-CYCLODIPHOSPHATE SYNTHASE, CHLOROPLASTIC"/>
    <property type="match status" value="1"/>
</dbReference>
<dbReference type="InterPro" id="IPR003526">
    <property type="entry name" value="MECDP_synthase"/>
</dbReference>
<feature type="site" description="Transition state stabilizer" evidence="8">
    <location>
        <position position="36"/>
    </location>
</feature>
<feature type="binding site" evidence="8">
    <location>
        <position position="10"/>
    </location>
    <ligand>
        <name>a divalent metal cation</name>
        <dbReference type="ChEBI" id="CHEBI:60240"/>
    </ligand>
</feature>
<comment type="subunit">
    <text evidence="8">Homotrimer.</text>
</comment>
<gene>
    <name evidence="8" type="primary">ispF</name>
    <name evidence="11" type="ORF">SAMN06265379_11314</name>
</gene>
<comment type="pathway">
    <text evidence="2 8">Isoprenoid biosynthesis; isopentenyl diphosphate biosynthesis via DXP pathway; isopentenyl diphosphate from 1-deoxy-D-xylulose 5-phosphate: step 4/6.</text>
</comment>
<evidence type="ECO:0000256" key="9">
    <source>
        <dbReference type="RuleBase" id="RU004395"/>
    </source>
</evidence>
<keyword evidence="12" id="KW-1185">Reference proteome</keyword>
<feature type="binding site" evidence="8">
    <location>
        <begin position="36"/>
        <end position="37"/>
    </location>
    <ligand>
        <name>4-CDP-2-C-methyl-D-erythritol 2-phosphate</name>
        <dbReference type="ChEBI" id="CHEBI:57919"/>
    </ligand>
</feature>
<dbReference type="NCBIfam" id="TIGR00151">
    <property type="entry name" value="ispF"/>
    <property type="match status" value="1"/>
</dbReference>
<dbReference type="FunFam" id="3.30.1330.50:FF:000001">
    <property type="entry name" value="2-C-methyl-D-erythritol 2,4-cyclodiphosphate synthase"/>
    <property type="match status" value="1"/>
</dbReference>
<feature type="domain" description="2-C-methyl-D-erythritol 2,4-cyclodiphosphate synthase" evidence="10">
    <location>
        <begin position="3"/>
        <end position="156"/>
    </location>
</feature>
<feature type="binding site" evidence="8">
    <location>
        <position position="141"/>
    </location>
    <ligand>
        <name>4-CDP-2-C-methyl-D-erythritol 2-phosphate</name>
        <dbReference type="ChEBI" id="CHEBI:57919"/>
    </ligand>
</feature>
<feature type="binding site" evidence="8">
    <location>
        <begin position="134"/>
        <end position="137"/>
    </location>
    <ligand>
        <name>4-CDP-2-C-methyl-D-erythritol 2-phosphate</name>
        <dbReference type="ChEBI" id="CHEBI:57919"/>
    </ligand>
</feature>
<comment type="similarity">
    <text evidence="3 8 9">Belongs to the IspF family.</text>
</comment>